<dbReference type="InterPro" id="IPR031334">
    <property type="entry name" value="Piezo_cap_dom"/>
</dbReference>
<dbReference type="GO" id="GO:0005261">
    <property type="term" value="F:monoatomic cation channel activity"/>
    <property type="evidence" value="ECO:0007669"/>
    <property type="project" value="TreeGrafter"/>
</dbReference>
<evidence type="ECO:0000259" key="3">
    <source>
        <dbReference type="Pfam" id="PF24874"/>
    </source>
</evidence>
<keyword evidence="1" id="KW-1133">Transmembrane helix</keyword>
<dbReference type="GO" id="GO:0016020">
    <property type="term" value="C:membrane"/>
    <property type="evidence" value="ECO:0007669"/>
    <property type="project" value="InterPro"/>
</dbReference>
<feature type="transmembrane region" description="Helical" evidence="1">
    <location>
        <begin position="355"/>
        <end position="375"/>
    </location>
</feature>
<dbReference type="InterPro" id="IPR056770">
    <property type="entry name" value="Piezo_THU9_anchor"/>
</dbReference>
<dbReference type="AlphaFoldDB" id="A0A4P9YBK6"/>
<evidence type="ECO:0000256" key="1">
    <source>
        <dbReference type="SAM" id="Phobius"/>
    </source>
</evidence>
<name>A0A4P9YBK6_ROZAC</name>
<reference evidence="5" key="1">
    <citation type="journal article" date="2018" name="Nat. Microbiol.">
        <title>Leveraging single-cell genomics to expand the fungal tree of life.</title>
        <authorList>
            <person name="Ahrendt S.R."/>
            <person name="Quandt C.A."/>
            <person name="Ciobanu D."/>
            <person name="Clum A."/>
            <person name="Salamov A."/>
            <person name="Andreopoulos B."/>
            <person name="Cheng J.F."/>
            <person name="Woyke T."/>
            <person name="Pelin A."/>
            <person name="Henrissat B."/>
            <person name="Reynolds N.K."/>
            <person name="Benny G.L."/>
            <person name="Smith M.E."/>
            <person name="James T.Y."/>
            <person name="Grigoriev I.V."/>
        </authorList>
    </citation>
    <scope>NUCLEOTIDE SEQUENCE [LARGE SCALE GENOMIC DNA]</scope>
    <source>
        <strain evidence="5">CSF55</strain>
    </source>
</reference>
<evidence type="ECO:0000259" key="2">
    <source>
        <dbReference type="Pfam" id="PF12166"/>
    </source>
</evidence>
<dbReference type="PANTHER" id="PTHR13167">
    <property type="entry name" value="PIEZO-TYPE MECHANOSENSITIVE ION CHANNEL COMPONENT"/>
    <property type="match status" value="1"/>
</dbReference>
<dbReference type="PANTHER" id="PTHR13167:SF25">
    <property type="entry name" value="PIEZO-TYPE MECHANOSENSITIVE ION CHANNEL COMPONENT"/>
    <property type="match status" value="1"/>
</dbReference>
<dbReference type="Pfam" id="PF12166">
    <property type="entry name" value="Piezo_cap"/>
    <property type="match status" value="1"/>
</dbReference>
<dbReference type="Proteomes" id="UP000281549">
    <property type="component" value="Unassembled WGS sequence"/>
</dbReference>
<sequence>IWYFFKCLYWYFAALQLKHGYPKFKSSFFIINQYNLINRIANIVYRSIPFIFEIRSIIDWAVTDTCLDFYNWLKFEDIYVNVFNVKCSLTAIKNYPRKFGTIQPKANKWLLCGLMIVGLIFLIWFPLLFLSIPGTTQPNPISSLKVTLRIGGFEPLFDQATDTTNETGIEAINDMEYKFLKENFNLPSFAGKNNIQKVSFSSFSSSNWEINPKSKVQLIDTLRDLAKNNRTSPLVADWSVLHPSATIVSSSGSTTANITSKLNSLADLLNSSESYAQTEIPALLPLLLRSYPTGKLESIPQTSQGTNKNTYTLLKQTSESVTWFEINQRISNFNNTNDKFVVFVYSDNIAAISAISSYGVIGLYVAVVFTFGRFLRMIVTGMSFRIVYEDIPNIDPILEMCEITGKSIFLD</sequence>
<gene>
    <name evidence="4" type="ORF">ROZALSC1DRAFT_25032</name>
</gene>
<dbReference type="GO" id="GO:0042391">
    <property type="term" value="P:regulation of membrane potential"/>
    <property type="evidence" value="ECO:0007669"/>
    <property type="project" value="TreeGrafter"/>
</dbReference>
<dbReference type="Pfam" id="PF24874">
    <property type="entry name" value="Piezo_THU9_anchor"/>
    <property type="match status" value="1"/>
</dbReference>
<protein>
    <submittedName>
        <fullName evidence="4">Uncharacterized protein</fullName>
    </submittedName>
</protein>
<feature type="non-terminal residue" evidence="4">
    <location>
        <position position="1"/>
    </location>
</feature>
<dbReference type="EMBL" id="ML006345">
    <property type="protein sequence ID" value="RKP16647.1"/>
    <property type="molecule type" value="Genomic_DNA"/>
</dbReference>
<dbReference type="GO" id="GO:0071260">
    <property type="term" value="P:cellular response to mechanical stimulus"/>
    <property type="evidence" value="ECO:0007669"/>
    <property type="project" value="TreeGrafter"/>
</dbReference>
<feature type="transmembrane region" description="Helical" evidence="1">
    <location>
        <begin position="109"/>
        <end position="132"/>
    </location>
</feature>
<accession>A0A4P9YBK6</accession>
<evidence type="ECO:0000313" key="4">
    <source>
        <dbReference type="EMBL" id="RKP16647.1"/>
    </source>
</evidence>
<feature type="domain" description="Piezo non-specific cation channel cap" evidence="2">
    <location>
        <begin position="182"/>
        <end position="402"/>
    </location>
</feature>
<keyword evidence="1" id="KW-0812">Transmembrane</keyword>
<keyword evidence="1" id="KW-0472">Membrane</keyword>
<dbReference type="GO" id="GO:0050982">
    <property type="term" value="P:detection of mechanical stimulus"/>
    <property type="evidence" value="ECO:0007669"/>
    <property type="project" value="TreeGrafter"/>
</dbReference>
<evidence type="ECO:0000313" key="5">
    <source>
        <dbReference type="Proteomes" id="UP000281549"/>
    </source>
</evidence>
<proteinExistence type="predicted"/>
<dbReference type="InterPro" id="IPR027272">
    <property type="entry name" value="Piezo"/>
</dbReference>
<organism evidence="4 5">
    <name type="scientific">Rozella allomycis (strain CSF55)</name>
    <dbReference type="NCBI Taxonomy" id="988480"/>
    <lineage>
        <taxon>Eukaryota</taxon>
        <taxon>Fungi</taxon>
        <taxon>Fungi incertae sedis</taxon>
        <taxon>Cryptomycota</taxon>
        <taxon>Cryptomycota incertae sedis</taxon>
        <taxon>Rozella</taxon>
    </lineage>
</organism>
<feature type="domain" description="Piezo THU9 and anchor" evidence="3">
    <location>
        <begin position="1"/>
        <end position="131"/>
    </location>
</feature>
<dbReference type="GO" id="GO:0008381">
    <property type="term" value="F:mechanosensitive monoatomic ion channel activity"/>
    <property type="evidence" value="ECO:0007669"/>
    <property type="project" value="InterPro"/>
</dbReference>